<dbReference type="Gene3D" id="2.60.120.470">
    <property type="entry name" value="PITH domain"/>
    <property type="match status" value="1"/>
</dbReference>
<reference evidence="3 4" key="1">
    <citation type="submission" date="2022-07" db="EMBL/GenBank/DDBJ databases">
        <title>Genome-wide signatures of adaptation to extreme environments.</title>
        <authorList>
            <person name="Cho C.H."/>
            <person name="Yoon H.S."/>
        </authorList>
    </citation>
    <scope>NUCLEOTIDE SEQUENCE [LARGE SCALE GENOMIC DNA]</scope>
    <source>
        <strain evidence="3 4">DBV 063 E5</strain>
    </source>
</reference>
<dbReference type="InterPro" id="IPR008979">
    <property type="entry name" value="Galactose-bd-like_sf"/>
</dbReference>
<dbReference type="PROSITE" id="PS51532">
    <property type="entry name" value="PITH"/>
    <property type="match status" value="1"/>
</dbReference>
<proteinExistence type="inferred from homology"/>
<feature type="domain" description="PITH" evidence="2">
    <location>
        <begin position="24"/>
        <end position="212"/>
    </location>
</feature>
<evidence type="ECO:0000259" key="2">
    <source>
        <dbReference type="PROSITE" id="PS51532"/>
    </source>
</evidence>
<name>A0AAV9IUA3_CYACA</name>
<dbReference type="InterPro" id="IPR010400">
    <property type="entry name" value="PITH_dom"/>
</dbReference>
<dbReference type="Pfam" id="PF06201">
    <property type="entry name" value="PITH"/>
    <property type="match status" value="1"/>
</dbReference>
<protein>
    <recommendedName>
        <fullName evidence="2">PITH domain-containing protein</fullName>
    </recommendedName>
</protein>
<dbReference type="AlphaFoldDB" id="A0AAV9IUA3"/>
<dbReference type="Proteomes" id="UP001301350">
    <property type="component" value="Unassembled WGS sequence"/>
</dbReference>
<dbReference type="SUPFAM" id="SSF49785">
    <property type="entry name" value="Galactose-binding domain-like"/>
    <property type="match status" value="1"/>
</dbReference>
<dbReference type="EMBL" id="JANCYW010000006">
    <property type="protein sequence ID" value="KAK4535907.1"/>
    <property type="molecule type" value="Genomic_DNA"/>
</dbReference>
<dbReference type="PANTHER" id="PTHR12175">
    <property type="entry name" value="AD039 HT014 THIOREDOXIN FAMILY TRP26"/>
    <property type="match status" value="1"/>
</dbReference>
<dbReference type="InterPro" id="IPR037047">
    <property type="entry name" value="PITH_dom_sf"/>
</dbReference>
<keyword evidence="4" id="KW-1185">Reference proteome</keyword>
<sequence length="231" mass="25814">MRPHSDECPCCHGRNDDLRNSEPGNAASAPQVVDLYPWIDLDRLLGYNENGSARCAVRAPERRHDDSVGCCVSDADAQCIVHVPFTVTVKLKSIVVAGGGDDRRCWPSHMRAYINRDDIDFSNVDEVPCVQEWNLSPGDDSSGGDERRDLAYETKLAKFQTVHSLTLFFSDNFGTETGREPDARTCIEYLGFRGMVTGYKRQAVRAVYEARPLATDSRSQVERGAFHPIDR</sequence>
<evidence type="ECO:0000256" key="1">
    <source>
        <dbReference type="ARBA" id="ARBA00025788"/>
    </source>
</evidence>
<evidence type="ECO:0000313" key="4">
    <source>
        <dbReference type="Proteomes" id="UP001301350"/>
    </source>
</evidence>
<dbReference type="PANTHER" id="PTHR12175:SF1">
    <property type="entry name" value="PITH DOMAIN-CONTAINING PROTEIN 1"/>
    <property type="match status" value="1"/>
</dbReference>
<comment type="similarity">
    <text evidence="1">Belongs to the PITHD1 family.</text>
</comment>
<evidence type="ECO:0000313" key="3">
    <source>
        <dbReference type="EMBL" id="KAK4535907.1"/>
    </source>
</evidence>
<comment type="caution">
    <text evidence="3">The sequence shown here is derived from an EMBL/GenBank/DDBJ whole genome shotgun (WGS) entry which is preliminary data.</text>
</comment>
<organism evidence="3 4">
    <name type="scientific">Cyanidium caldarium</name>
    <name type="common">Red alga</name>
    <dbReference type="NCBI Taxonomy" id="2771"/>
    <lineage>
        <taxon>Eukaryota</taxon>
        <taxon>Rhodophyta</taxon>
        <taxon>Bangiophyceae</taxon>
        <taxon>Cyanidiales</taxon>
        <taxon>Cyanidiaceae</taxon>
        <taxon>Cyanidium</taxon>
    </lineage>
</organism>
<gene>
    <name evidence="3" type="ORF">CDCA_CDCA06G1932</name>
</gene>
<dbReference type="InterPro" id="IPR045099">
    <property type="entry name" value="PITH1-like"/>
</dbReference>
<dbReference type="GO" id="GO:0005737">
    <property type="term" value="C:cytoplasm"/>
    <property type="evidence" value="ECO:0007669"/>
    <property type="project" value="UniProtKB-ARBA"/>
</dbReference>
<accession>A0AAV9IUA3</accession>